<feature type="region of interest" description="Disordered" evidence="1">
    <location>
        <begin position="1"/>
        <end position="22"/>
    </location>
</feature>
<protein>
    <submittedName>
        <fullName evidence="2">Uncharacterized protein</fullName>
    </submittedName>
</protein>
<dbReference type="EMBL" id="CP006585">
    <property type="protein sequence ID" value="AGW12016.1"/>
    <property type="molecule type" value="Genomic_DNA"/>
</dbReference>
<dbReference type="HOGENOM" id="CLU_2989215_0_0_7"/>
<proteinExistence type="predicted"/>
<dbReference type="PATRIC" id="fig|1121448.10.peg.77"/>
<evidence type="ECO:0000313" key="2">
    <source>
        <dbReference type="EMBL" id="AGW12016.1"/>
    </source>
</evidence>
<keyword evidence="3" id="KW-1185">Reference proteome</keyword>
<accession>T2G7A1</accession>
<dbReference type="AlphaFoldDB" id="T2G7A1"/>
<evidence type="ECO:0000313" key="3">
    <source>
        <dbReference type="Proteomes" id="UP000016587"/>
    </source>
</evidence>
<reference evidence="3" key="2">
    <citation type="submission" date="2013-07" db="EMBL/GenBank/DDBJ databases">
        <authorList>
            <person name="Morais-Silva F.O."/>
            <person name="Rezende A.M."/>
            <person name="Pimentel C."/>
            <person name="Resende D.M."/>
            <person name="Santos C.I."/>
            <person name="Clemente C."/>
            <person name="de Oliveira L.M."/>
            <person name="da Silva S.M."/>
            <person name="Costa D.A."/>
            <person name="Varela-Raposo A."/>
            <person name="Horacio E.C.A."/>
            <person name="Matos M."/>
            <person name="Flores O."/>
            <person name="Ruiz J.C."/>
            <person name="Rodrigues-Pousada C."/>
        </authorList>
    </citation>
    <scope>NUCLEOTIDE SEQUENCE [LARGE SCALE GENOMIC DNA]</scope>
    <source>
        <strain evidence="3">ATCC 19364 / DSM 1382 / NCIMB 9332 / VKM B-1759</strain>
    </source>
</reference>
<organism evidence="2 3">
    <name type="scientific">Megalodesulfovibrio gigas (strain ATCC 19364 / DSM 1382 / NCIMB 9332 / VKM B-1759)</name>
    <name type="common">Desulfovibrio gigas</name>
    <dbReference type="NCBI Taxonomy" id="1121448"/>
    <lineage>
        <taxon>Bacteria</taxon>
        <taxon>Pseudomonadati</taxon>
        <taxon>Thermodesulfobacteriota</taxon>
        <taxon>Desulfovibrionia</taxon>
        <taxon>Desulfovibrionales</taxon>
        <taxon>Desulfovibrionaceae</taxon>
        <taxon>Megalodesulfovibrio</taxon>
    </lineage>
</organism>
<evidence type="ECO:0000256" key="1">
    <source>
        <dbReference type="SAM" id="MobiDB-lite"/>
    </source>
</evidence>
<dbReference type="Proteomes" id="UP000016587">
    <property type="component" value="Chromosome"/>
</dbReference>
<reference evidence="2 3" key="1">
    <citation type="journal article" date="2013" name="J. Bacteriol.">
        <title>Roles of HynAB and Ech, the only two hydrogenases found in the model sulfate reducer Desulfovibrio gigas.</title>
        <authorList>
            <person name="Morais-Silva F.O."/>
            <person name="Santos C.I."/>
            <person name="Rodrigues R."/>
            <person name="Pereira I.A."/>
            <person name="Rodrigues-Pousada C."/>
        </authorList>
    </citation>
    <scope>NUCLEOTIDE SEQUENCE [LARGE SCALE GENOMIC DNA]</scope>
    <source>
        <strain evidence="3">ATCC 19364 / DSM 1382 / NCIMB 9332 / VKM B-1759</strain>
    </source>
</reference>
<name>T2G7A1_MEGG1</name>
<dbReference type="KEGG" id="dgg:DGI_0078"/>
<sequence>MPSPKTLASLHLHHSATSQRSNRLHAKVTFQTLLLHSVLQCQKSECTAHQPWRPASP</sequence>
<gene>
    <name evidence="2" type="ORF">DGI_0078</name>
</gene>